<dbReference type="InterPro" id="IPR001077">
    <property type="entry name" value="COMT_C"/>
</dbReference>
<dbReference type="InterPro" id="IPR036390">
    <property type="entry name" value="WH_DNA-bd_sf"/>
</dbReference>
<reference evidence="8" key="1">
    <citation type="submission" date="2023-05" db="EMBL/GenBank/DDBJ databases">
        <authorList>
            <person name="Huff M."/>
        </authorList>
    </citation>
    <scope>NUCLEOTIDE SEQUENCE</scope>
</reference>
<keyword evidence="9" id="KW-1185">Reference proteome</keyword>
<dbReference type="InterPro" id="IPR029063">
    <property type="entry name" value="SAM-dependent_MTases_sf"/>
</dbReference>
<dbReference type="SUPFAM" id="SSF53335">
    <property type="entry name" value="S-adenosyl-L-methionine-dependent methyltransferases"/>
    <property type="match status" value="1"/>
</dbReference>
<evidence type="ECO:0000256" key="3">
    <source>
        <dbReference type="ARBA" id="ARBA00022691"/>
    </source>
</evidence>
<dbReference type="InterPro" id="IPR012967">
    <property type="entry name" value="COMT_dimerisation"/>
</dbReference>
<dbReference type="GO" id="GO:0008757">
    <property type="term" value="F:S-adenosylmethionine-dependent methyltransferase activity"/>
    <property type="evidence" value="ECO:0007669"/>
    <property type="project" value="UniProtKB-ARBA"/>
</dbReference>
<dbReference type="Gene3D" id="3.40.50.150">
    <property type="entry name" value="Vaccinia Virus protein VP39"/>
    <property type="match status" value="1"/>
</dbReference>
<accession>A0AAD1Z4V1</accession>
<name>A0AAD1Z4V1_9LAMI</name>
<evidence type="ECO:0000259" key="6">
    <source>
        <dbReference type="Pfam" id="PF00891"/>
    </source>
</evidence>
<protein>
    <recommendedName>
        <fullName evidence="10">O-methyltransferase</fullName>
    </recommendedName>
</protein>
<evidence type="ECO:0000256" key="5">
    <source>
        <dbReference type="PIRSR" id="PIRSR005739-1"/>
    </source>
</evidence>
<dbReference type="PANTHER" id="PTHR11746">
    <property type="entry name" value="O-METHYLTRANSFERASE"/>
    <property type="match status" value="1"/>
</dbReference>
<dbReference type="GO" id="GO:0008171">
    <property type="term" value="F:O-methyltransferase activity"/>
    <property type="evidence" value="ECO:0007669"/>
    <property type="project" value="InterPro"/>
</dbReference>
<evidence type="ECO:0000256" key="2">
    <source>
        <dbReference type="ARBA" id="ARBA00022679"/>
    </source>
</evidence>
<comment type="similarity">
    <text evidence="4">Belongs to the class I-like SAM-binding methyltransferase superfamily. Cation-independent O-methyltransferase family. COMT subfamily.</text>
</comment>
<dbReference type="SUPFAM" id="SSF46785">
    <property type="entry name" value="Winged helix' DNA-binding domain"/>
    <property type="match status" value="1"/>
</dbReference>
<organism evidence="8 9">
    <name type="scientific">Fraxinus pennsylvanica</name>
    <dbReference type="NCBI Taxonomy" id="56036"/>
    <lineage>
        <taxon>Eukaryota</taxon>
        <taxon>Viridiplantae</taxon>
        <taxon>Streptophyta</taxon>
        <taxon>Embryophyta</taxon>
        <taxon>Tracheophyta</taxon>
        <taxon>Spermatophyta</taxon>
        <taxon>Magnoliopsida</taxon>
        <taxon>eudicotyledons</taxon>
        <taxon>Gunneridae</taxon>
        <taxon>Pentapetalae</taxon>
        <taxon>asterids</taxon>
        <taxon>lamiids</taxon>
        <taxon>Lamiales</taxon>
        <taxon>Oleaceae</taxon>
        <taxon>Oleeae</taxon>
        <taxon>Fraxinus</taxon>
    </lineage>
</organism>
<feature type="domain" description="O-methyltransferase C-terminal" evidence="6">
    <location>
        <begin position="141"/>
        <end position="351"/>
    </location>
</feature>
<evidence type="ECO:0008006" key="10">
    <source>
        <dbReference type="Google" id="ProtNLM"/>
    </source>
</evidence>
<keyword evidence="1" id="KW-0489">Methyltransferase</keyword>
<feature type="domain" description="O-methyltransferase dimerisation" evidence="7">
    <location>
        <begin position="33"/>
        <end position="120"/>
    </location>
</feature>
<sequence>MQELLKVSNSRMALPIGEQSIELLQAQAHVLNSIFNYVNSMSLKCATQLGIPDIIHRHGKPMTLQELVDALQINSAKAQAVYRLMRILTHSGFFVEEKISGDDTNMGYCLTQASRLLLKDDALSSLPVLQILLDPIFIKAWHHMSEWFENNEDSSAFETAYGRTFWDYGSQEPRMNHLFNKAMASETQVVTNVVTRDCKQVFEKLKLIVDVGGGTGSMAKAIADSFPDLQCVVFDLPHVIAGLEGTKNLTYIGGNMFESIPHADALILKWILHNWCDEDCVKILKKCKEAIPSKENGGKLIIIDMIVGNKKEDHEGIETQLFYDMCMMVFTNGRERTEKEWAKLFFDAGFAGYKIVYELGLKAIIEVYP</sequence>
<evidence type="ECO:0000256" key="4">
    <source>
        <dbReference type="ARBA" id="ARBA00034481"/>
    </source>
</evidence>
<dbReference type="GO" id="GO:0046983">
    <property type="term" value="F:protein dimerization activity"/>
    <property type="evidence" value="ECO:0007669"/>
    <property type="project" value="InterPro"/>
</dbReference>
<feature type="active site" description="Proton acceptor" evidence="5">
    <location>
        <position position="273"/>
    </location>
</feature>
<keyword evidence="2" id="KW-0808">Transferase</keyword>
<dbReference type="Proteomes" id="UP000834106">
    <property type="component" value="Chromosome 6"/>
</dbReference>
<proteinExistence type="inferred from homology"/>
<keyword evidence="3" id="KW-0949">S-adenosyl-L-methionine</keyword>
<dbReference type="GO" id="GO:0032259">
    <property type="term" value="P:methylation"/>
    <property type="evidence" value="ECO:0007669"/>
    <property type="project" value="UniProtKB-KW"/>
</dbReference>
<dbReference type="PIRSF" id="PIRSF005739">
    <property type="entry name" value="O-mtase"/>
    <property type="match status" value="1"/>
</dbReference>
<gene>
    <name evidence="8" type="ORF">FPE_LOCUS10274</name>
</gene>
<evidence type="ECO:0000259" key="7">
    <source>
        <dbReference type="Pfam" id="PF08100"/>
    </source>
</evidence>
<evidence type="ECO:0000313" key="9">
    <source>
        <dbReference type="Proteomes" id="UP000834106"/>
    </source>
</evidence>
<dbReference type="Pfam" id="PF08100">
    <property type="entry name" value="Dimerisation"/>
    <property type="match status" value="1"/>
</dbReference>
<dbReference type="InterPro" id="IPR036388">
    <property type="entry name" value="WH-like_DNA-bd_sf"/>
</dbReference>
<dbReference type="FunFam" id="1.10.10.10:FF:000213">
    <property type="entry name" value="Coniferyl alcohol 9-O-methyltransferase"/>
    <property type="match status" value="1"/>
</dbReference>
<evidence type="ECO:0000313" key="8">
    <source>
        <dbReference type="EMBL" id="CAI9762844.1"/>
    </source>
</evidence>
<evidence type="ECO:0000256" key="1">
    <source>
        <dbReference type="ARBA" id="ARBA00022603"/>
    </source>
</evidence>
<dbReference type="InterPro" id="IPR016461">
    <property type="entry name" value="COMT-like"/>
</dbReference>
<dbReference type="AlphaFoldDB" id="A0AAD1Z4V1"/>
<dbReference type="Pfam" id="PF00891">
    <property type="entry name" value="Methyltransf_2"/>
    <property type="match status" value="1"/>
</dbReference>
<dbReference type="Gene3D" id="1.10.10.10">
    <property type="entry name" value="Winged helix-like DNA-binding domain superfamily/Winged helix DNA-binding domain"/>
    <property type="match status" value="1"/>
</dbReference>
<dbReference type="FunFam" id="3.40.50.150:FF:000057">
    <property type="entry name" value="O-methyltransferase ZRP4"/>
    <property type="match status" value="1"/>
</dbReference>
<dbReference type="EMBL" id="OU503041">
    <property type="protein sequence ID" value="CAI9762844.1"/>
    <property type="molecule type" value="Genomic_DNA"/>
</dbReference>
<dbReference type="PROSITE" id="PS51683">
    <property type="entry name" value="SAM_OMT_II"/>
    <property type="match status" value="1"/>
</dbReference>